<dbReference type="PANTHER" id="PTHR30482">
    <property type="entry name" value="HIGH-AFFINITY BRANCHED-CHAIN AMINO ACID TRANSPORT SYSTEM PERMEASE"/>
    <property type="match status" value="1"/>
</dbReference>
<feature type="transmembrane region" description="Helical" evidence="7">
    <location>
        <begin position="116"/>
        <end position="138"/>
    </location>
</feature>
<keyword evidence="9" id="KW-1185">Reference proteome</keyword>
<name>A0AAE3G0C6_9EURY</name>
<comment type="subcellular location">
    <subcellularLocation>
        <location evidence="1">Cell membrane</location>
        <topology evidence="1">Multi-pass membrane protein</topology>
    </subcellularLocation>
</comment>
<dbReference type="Proteomes" id="UP001203207">
    <property type="component" value="Unassembled WGS sequence"/>
</dbReference>
<dbReference type="EMBL" id="JAKRVX010000006">
    <property type="protein sequence ID" value="MCL9817864.1"/>
    <property type="molecule type" value="Genomic_DNA"/>
</dbReference>
<dbReference type="InterPro" id="IPR043428">
    <property type="entry name" value="LivM-like"/>
</dbReference>
<dbReference type="CDD" id="cd06581">
    <property type="entry name" value="TM_PBP1_LivM_like"/>
    <property type="match status" value="1"/>
</dbReference>
<dbReference type="GO" id="GO:0015658">
    <property type="term" value="F:branched-chain amino acid transmembrane transporter activity"/>
    <property type="evidence" value="ECO:0007669"/>
    <property type="project" value="InterPro"/>
</dbReference>
<evidence type="ECO:0000256" key="2">
    <source>
        <dbReference type="ARBA" id="ARBA00022475"/>
    </source>
</evidence>
<dbReference type="AlphaFoldDB" id="A0AAE3G0C6"/>
<feature type="transmembrane region" description="Helical" evidence="7">
    <location>
        <begin position="298"/>
        <end position="319"/>
    </location>
</feature>
<comment type="caution">
    <text evidence="8">The sequence shown here is derived from an EMBL/GenBank/DDBJ whole genome shotgun (WGS) entry which is preliminary data.</text>
</comment>
<feature type="transmembrane region" description="Helical" evidence="7">
    <location>
        <begin position="331"/>
        <end position="360"/>
    </location>
</feature>
<evidence type="ECO:0000313" key="9">
    <source>
        <dbReference type="Proteomes" id="UP001203207"/>
    </source>
</evidence>
<dbReference type="Pfam" id="PF02653">
    <property type="entry name" value="BPD_transp_2"/>
    <property type="match status" value="1"/>
</dbReference>
<evidence type="ECO:0000256" key="3">
    <source>
        <dbReference type="ARBA" id="ARBA00022692"/>
    </source>
</evidence>
<feature type="transmembrane region" description="Helical" evidence="7">
    <location>
        <begin position="398"/>
        <end position="422"/>
    </location>
</feature>
<feature type="transmembrane region" description="Helical" evidence="7">
    <location>
        <begin position="28"/>
        <end position="51"/>
    </location>
</feature>
<dbReference type="PANTHER" id="PTHR30482:SF10">
    <property type="entry name" value="HIGH-AFFINITY BRANCHED-CHAIN AMINO ACID TRANSPORT PROTEIN BRAE"/>
    <property type="match status" value="1"/>
</dbReference>
<evidence type="ECO:0000256" key="6">
    <source>
        <dbReference type="SAM" id="MobiDB-lite"/>
    </source>
</evidence>
<feature type="transmembrane region" description="Helical" evidence="7">
    <location>
        <begin position="57"/>
        <end position="77"/>
    </location>
</feature>
<evidence type="ECO:0000256" key="1">
    <source>
        <dbReference type="ARBA" id="ARBA00004651"/>
    </source>
</evidence>
<gene>
    <name evidence="8" type="ORF">AArcSt2_13030</name>
</gene>
<keyword evidence="4 7" id="KW-1133">Transmembrane helix</keyword>
<feature type="region of interest" description="Disordered" evidence="6">
    <location>
        <begin position="432"/>
        <end position="460"/>
    </location>
</feature>
<proteinExistence type="predicted"/>
<sequence>MSDTNSDAGADGPLGGLFDGLSRRSSDLLLVFGALFAIYALFTIFVFGQGINSVVSTLRFLTFLILVYGMLALALNLHWGYTGLFNIGVAGFMAVGVYTMAMLSGDPAGSPPGLGLPVPIGIIGGMVAAALVGLVAALPALRLKADYLAIVTLGLSEIIRLTYNSEAFNQWIQGATSTITSRVGFLPDGGAGTGAGSGIQVPSPAGPVRTLFFEGGRAGNPTPLGDAVFAVTDPIGIQQNVVVEWAYVLVLAVVLLGFYWLLSRIGNSPFGRVLKSIREDELVASSLGKHVEIFKVKVFMLGCALMGLAGILWQGSFGFVSPNDFMPVVTFYIFVAVIIGGSGSNTGSIIGSILFVGLLFEGPRRALGALGNRVDFGRAPNSFGDAVAPILSGDITPFFAYAVANRSALVFVLLGTVLIIIIQTRPDGALGGRNEPAAAVDLSTRPEKQPTTATDGGENQ</sequence>
<reference evidence="8" key="2">
    <citation type="submission" date="2022-02" db="EMBL/GenBank/DDBJ databases">
        <authorList>
            <person name="Elcheninov A.G."/>
            <person name="Sorokin D.Y."/>
            <person name="Kublanov I.V."/>
        </authorList>
    </citation>
    <scope>NUCLEOTIDE SEQUENCE</scope>
    <source>
        <strain evidence="8">AArc-St2</strain>
    </source>
</reference>
<feature type="compositionally biased region" description="Polar residues" evidence="6">
    <location>
        <begin position="449"/>
        <end position="460"/>
    </location>
</feature>
<dbReference type="GO" id="GO:0005886">
    <property type="term" value="C:plasma membrane"/>
    <property type="evidence" value="ECO:0007669"/>
    <property type="project" value="UniProtKB-SubCell"/>
</dbReference>
<evidence type="ECO:0000256" key="7">
    <source>
        <dbReference type="SAM" id="Phobius"/>
    </source>
</evidence>
<dbReference type="InterPro" id="IPR001851">
    <property type="entry name" value="ABC_transp_permease"/>
</dbReference>
<accession>A0AAE3G0C6</accession>
<keyword evidence="5 7" id="KW-0472">Membrane</keyword>
<keyword evidence="2" id="KW-1003">Cell membrane</keyword>
<keyword evidence="3 7" id="KW-0812">Transmembrane</keyword>
<evidence type="ECO:0000256" key="5">
    <source>
        <dbReference type="ARBA" id="ARBA00023136"/>
    </source>
</evidence>
<feature type="transmembrane region" description="Helical" evidence="7">
    <location>
        <begin position="84"/>
        <end position="104"/>
    </location>
</feature>
<organism evidence="8 9">
    <name type="scientific">Natronocalculus amylovorans</name>
    <dbReference type="NCBI Taxonomy" id="2917812"/>
    <lineage>
        <taxon>Archaea</taxon>
        <taxon>Methanobacteriati</taxon>
        <taxon>Methanobacteriota</taxon>
        <taxon>Stenosarchaea group</taxon>
        <taxon>Halobacteria</taxon>
        <taxon>Halobacteriales</taxon>
        <taxon>Haloferacaceae</taxon>
        <taxon>Natronocalculus</taxon>
    </lineage>
</organism>
<evidence type="ECO:0000256" key="4">
    <source>
        <dbReference type="ARBA" id="ARBA00022989"/>
    </source>
</evidence>
<protein>
    <submittedName>
        <fullName evidence="8">Branched-chain amino acid ABC transporter permease</fullName>
    </submittedName>
</protein>
<evidence type="ECO:0000313" key="8">
    <source>
        <dbReference type="EMBL" id="MCL9817864.1"/>
    </source>
</evidence>
<feature type="transmembrane region" description="Helical" evidence="7">
    <location>
        <begin position="245"/>
        <end position="262"/>
    </location>
</feature>
<dbReference type="RefSeq" id="WP_250585246.1">
    <property type="nucleotide sequence ID" value="NZ_JAKRVX010000006.1"/>
</dbReference>
<reference evidence="8" key="1">
    <citation type="journal article" date="2022" name="Syst. Appl. Microbiol.">
        <title>Natronocalculus amylovorans gen. nov., sp. nov., and Natranaeroarchaeum aerophilus sp. nov., dominant culturable amylolytic natronoarchaea from hypersaline soda lakes in southwestern Siberia.</title>
        <authorList>
            <person name="Sorokin D.Y."/>
            <person name="Elcheninov A.G."/>
            <person name="Khizhniak T.V."/>
            <person name="Koenen M."/>
            <person name="Bale N.J."/>
            <person name="Damste J.S.S."/>
            <person name="Kublanov I.V."/>
        </authorList>
    </citation>
    <scope>NUCLEOTIDE SEQUENCE</scope>
    <source>
        <strain evidence="8">AArc-St2</strain>
    </source>
</reference>